<dbReference type="InterPro" id="IPR011990">
    <property type="entry name" value="TPR-like_helical_dom_sf"/>
</dbReference>
<proteinExistence type="predicted"/>
<comment type="caution">
    <text evidence="3">The sequence shown here is derived from an EMBL/GenBank/DDBJ whole genome shotgun (WGS) entry which is preliminary data.</text>
</comment>
<evidence type="ECO:0000313" key="4">
    <source>
        <dbReference type="Proteomes" id="UP000649617"/>
    </source>
</evidence>
<dbReference type="AlphaFoldDB" id="A0A812K3S4"/>
<dbReference type="EMBL" id="CAJNIZ010003206">
    <property type="protein sequence ID" value="CAE7219924.1"/>
    <property type="molecule type" value="Genomic_DNA"/>
</dbReference>
<dbReference type="PROSITE" id="PS51375">
    <property type="entry name" value="PPR"/>
    <property type="match status" value="1"/>
</dbReference>
<accession>A0A812K3S4</accession>
<evidence type="ECO:0000256" key="1">
    <source>
        <dbReference type="ARBA" id="ARBA00022737"/>
    </source>
</evidence>
<feature type="repeat" description="PPR" evidence="2">
    <location>
        <begin position="18"/>
        <end position="52"/>
    </location>
</feature>
<dbReference type="OrthoDB" id="448794at2759"/>
<evidence type="ECO:0008006" key="5">
    <source>
        <dbReference type="Google" id="ProtNLM"/>
    </source>
</evidence>
<dbReference type="PANTHER" id="PTHR47447:SF17">
    <property type="entry name" value="OS12G0638900 PROTEIN"/>
    <property type="match status" value="1"/>
</dbReference>
<sequence length="116" mass="12781">SSSWDAALSCLASMTDRNSVSFNTTANAFAKLGRLDLVMRIIDDMSTSQVPPDLITYTVALTACGNAQPVLWAEALELFQMMRSQQLQLDGNARHALRRVGVTEPLLEKVPDRLRS</sequence>
<name>A0A812K3S4_SYMPI</name>
<evidence type="ECO:0000313" key="3">
    <source>
        <dbReference type="EMBL" id="CAE7219924.1"/>
    </source>
</evidence>
<feature type="non-terminal residue" evidence="3">
    <location>
        <position position="1"/>
    </location>
</feature>
<dbReference type="Proteomes" id="UP000649617">
    <property type="component" value="Unassembled WGS sequence"/>
</dbReference>
<gene>
    <name evidence="3" type="ORF">SPIL2461_LOCUS2848</name>
</gene>
<reference evidence="3" key="1">
    <citation type="submission" date="2021-02" db="EMBL/GenBank/DDBJ databases">
        <authorList>
            <person name="Dougan E. K."/>
            <person name="Rhodes N."/>
            <person name="Thang M."/>
            <person name="Chan C."/>
        </authorList>
    </citation>
    <scope>NUCLEOTIDE SEQUENCE</scope>
</reference>
<dbReference type="Pfam" id="PF13041">
    <property type="entry name" value="PPR_2"/>
    <property type="match status" value="1"/>
</dbReference>
<keyword evidence="4" id="KW-1185">Reference proteome</keyword>
<organism evidence="3 4">
    <name type="scientific">Symbiodinium pilosum</name>
    <name type="common">Dinoflagellate</name>
    <dbReference type="NCBI Taxonomy" id="2952"/>
    <lineage>
        <taxon>Eukaryota</taxon>
        <taxon>Sar</taxon>
        <taxon>Alveolata</taxon>
        <taxon>Dinophyceae</taxon>
        <taxon>Suessiales</taxon>
        <taxon>Symbiodiniaceae</taxon>
        <taxon>Symbiodinium</taxon>
    </lineage>
</organism>
<dbReference type="InterPro" id="IPR002885">
    <property type="entry name" value="PPR_rpt"/>
</dbReference>
<dbReference type="Gene3D" id="1.25.40.10">
    <property type="entry name" value="Tetratricopeptide repeat domain"/>
    <property type="match status" value="1"/>
</dbReference>
<dbReference type="NCBIfam" id="TIGR00756">
    <property type="entry name" value="PPR"/>
    <property type="match status" value="1"/>
</dbReference>
<dbReference type="PANTHER" id="PTHR47447">
    <property type="entry name" value="OS03G0856100 PROTEIN"/>
    <property type="match status" value="1"/>
</dbReference>
<keyword evidence="1" id="KW-0677">Repeat</keyword>
<evidence type="ECO:0000256" key="2">
    <source>
        <dbReference type="PROSITE-ProRule" id="PRU00708"/>
    </source>
</evidence>
<protein>
    <recommendedName>
        <fullName evidence="5">Pentacotripeptide-repeat region of PRORP domain-containing protein</fullName>
    </recommendedName>
</protein>